<dbReference type="Pfam" id="PF00106">
    <property type="entry name" value="adh_short"/>
    <property type="match status" value="1"/>
</dbReference>
<dbReference type="CDD" id="cd05233">
    <property type="entry name" value="SDR_c"/>
    <property type="match status" value="1"/>
</dbReference>
<reference evidence="3" key="1">
    <citation type="journal article" date="2015" name="Nature">
        <title>Complex archaea that bridge the gap between prokaryotes and eukaryotes.</title>
        <authorList>
            <person name="Spang A."/>
            <person name="Saw J.H."/>
            <person name="Jorgensen S.L."/>
            <person name="Zaremba-Niedzwiedzka K."/>
            <person name="Martijn J."/>
            <person name="Lind A.E."/>
            <person name="van Eijk R."/>
            <person name="Schleper C."/>
            <person name="Guy L."/>
            <person name="Ettema T.J."/>
        </authorList>
    </citation>
    <scope>NUCLEOTIDE SEQUENCE</scope>
</reference>
<accession>A0A0F9UQN8</accession>
<evidence type="ECO:0008006" key="4">
    <source>
        <dbReference type="Google" id="ProtNLM"/>
    </source>
</evidence>
<sequence>MQSTGQRVVITGAGSGLGRELALRYAREGARLALADINDEGLKETRQLVADVGGWSFSQRCDVRDYSQLAALAQSCEERFGGVDVLINNAGVASGGMFWDLSLEDWDFQIGINLIGVVKGCKAFMPLFLAQGSGRIINIASMAAHIQTPGMSNYNVAKAGVLALSESLLAELQPLGIKVSVVCPSFFQTNLLDSYHGPDRQSKTDMAKLLQSSPISAADVADVTYRESEADQFMILPHERGRLAVEQKRADPQVIYQEMFKLAARRLQQS</sequence>
<dbReference type="InterPro" id="IPR036291">
    <property type="entry name" value="NAD(P)-bd_dom_sf"/>
</dbReference>
<dbReference type="SUPFAM" id="SSF51735">
    <property type="entry name" value="NAD(P)-binding Rossmann-fold domains"/>
    <property type="match status" value="1"/>
</dbReference>
<dbReference type="PANTHER" id="PTHR44196">
    <property type="entry name" value="DEHYDROGENASE/REDUCTASE SDR FAMILY MEMBER 7B"/>
    <property type="match status" value="1"/>
</dbReference>
<dbReference type="Gene3D" id="3.40.50.720">
    <property type="entry name" value="NAD(P)-binding Rossmann-like Domain"/>
    <property type="match status" value="1"/>
</dbReference>
<name>A0A0F9UQN8_9ZZZZ</name>
<dbReference type="FunFam" id="3.40.50.720:FF:000084">
    <property type="entry name" value="Short-chain dehydrogenase reductase"/>
    <property type="match status" value="1"/>
</dbReference>
<protein>
    <recommendedName>
        <fullName evidence="4">Short chain dehydrogenase</fullName>
    </recommendedName>
</protein>
<organism evidence="3">
    <name type="scientific">marine sediment metagenome</name>
    <dbReference type="NCBI Taxonomy" id="412755"/>
    <lineage>
        <taxon>unclassified sequences</taxon>
        <taxon>metagenomes</taxon>
        <taxon>ecological metagenomes</taxon>
    </lineage>
</organism>
<evidence type="ECO:0000313" key="3">
    <source>
        <dbReference type="EMBL" id="KKN95465.1"/>
    </source>
</evidence>
<dbReference type="GO" id="GO:0016020">
    <property type="term" value="C:membrane"/>
    <property type="evidence" value="ECO:0007669"/>
    <property type="project" value="TreeGrafter"/>
</dbReference>
<dbReference type="PRINTS" id="PR00081">
    <property type="entry name" value="GDHRDH"/>
</dbReference>
<evidence type="ECO:0000256" key="2">
    <source>
        <dbReference type="ARBA" id="ARBA00023002"/>
    </source>
</evidence>
<dbReference type="AlphaFoldDB" id="A0A0F9UQN8"/>
<dbReference type="GO" id="GO:0016491">
    <property type="term" value="F:oxidoreductase activity"/>
    <property type="evidence" value="ECO:0007669"/>
    <property type="project" value="UniProtKB-KW"/>
</dbReference>
<dbReference type="EMBL" id="LAZR01000070">
    <property type="protein sequence ID" value="KKN95465.1"/>
    <property type="molecule type" value="Genomic_DNA"/>
</dbReference>
<dbReference type="PANTHER" id="PTHR44196:SF1">
    <property type="entry name" value="DEHYDROGENASE_REDUCTASE SDR FAMILY MEMBER 7B"/>
    <property type="match status" value="1"/>
</dbReference>
<dbReference type="NCBIfam" id="NF004196">
    <property type="entry name" value="PRK05650.1"/>
    <property type="match status" value="1"/>
</dbReference>
<gene>
    <name evidence="3" type="ORF">LCGC14_0177070</name>
</gene>
<keyword evidence="2" id="KW-0560">Oxidoreductase</keyword>
<evidence type="ECO:0000256" key="1">
    <source>
        <dbReference type="ARBA" id="ARBA00006484"/>
    </source>
</evidence>
<comment type="similarity">
    <text evidence="1">Belongs to the short-chain dehydrogenases/reductases (SDR) family.</text>
</comment>
<dbReference type="InterPro" id="IPR002347">
    <property type="entry name" value="SDR_fam"/>
</dbReference>
<comment type="caution">
    <text evidence="3">The sequence shown here is derived from an EMBL/GenBank/DDBJ whole genome shotgun (WGS) entry which is preliminary data.</text>
</comment>
<proteinExistence type="inferred from homology"/>
<dbReference type="PRINTS" id="PR00080">
    <property type="entry name" value="SDRFAMILY"/>
</dbReference>